<keyword evidence="1" id="KW-0812">Transmembrane</keyword>
<protein>
    <submittedName>
        <fullName evidence="2">Uncharacterized protein</fullName>
    </submittedName>
</protein>
<keyword evidence="1" id="KW-1133">Transmembrane helix</keyword>
<keyword evidence="1" id="KW-0472">Membrane</keyword>
<feature type="transmembrane region" description="Helical" evidence="1">
    <location>
        <begin position="38"/>
        <end position="61"/>
    </location>
</feature>
<reference evidence="2" key="1">
    <citation type="journal article" date="2021" name="Proc. Natl. Acad. Sci. U.S.A.">
        <title>A Catalog of Tens of Thousands of Viruses from Human Metagenomes Reveals Hidden Associations with Chronic Diseases.</title>
        <authorList>
            <person name="Tisza M.J."/>
            <person name="Buck C.B."/>
        </authorList>
    </citation>
    <scope>NUCLEOTIDE SEQUENCE</scope>
    <source>
        <strain evidence="2">Ctvod4</strain>
    </source>
</reference>
<name>A0A8S5LL94_9CAUD</name>
<organism evidence="2">
    <name type="scientific">Siphoviridae sp. ctvod4</name>
    <dbReference type="NCBI Taxonomy" id="2827595"/>
    <lineage>
        <taxon>Viruses</taxon>
        <taxon>Duplodnaviria</taxon>
        <taxon>Heunggongvirae</taxon>
        <taxon>Uroviricota</taxon>
        <taxon>Caudoviricetes</taxon>
    </lineage>
</organism>
<accession>A0A8S5LL94</accession>
<dbReference type="EMBL" id="BK015869">
    <property type="protein sequence ID" value="DAD70615.1"/>
    <property type="molecule type" value="Genomic_DNA"/>
</dbReference>
<evidence type="ECO:0000313" key="2">
    <source>
        <dbReference type="EMBL" id="DAD70615.1"/>
    </source>
</evidence>
<sequence length="194" mass="22794">MIKDFLKKNVLPLMSMLISVVTLLLFWCRFSPFTWDSFGVMATFLGVIVTFLVGFQIWAIIDTKEFKKSIKKENEIINEQLKNVVYQDLMNRFVISFEFSMVYHETATNLFAYLKFSLQAIDLGITCNEIDKCNLVIKGMIDVVEYSNMSFTDKQQKILLSIFYNFQERALLIKDLKNNELQYIEERIRKAITT</sequence>
<feature type="transmembrane region" description="Helical" evidence="1">
    <location>
        <begin position="12"/>
        <end position="32"/>
    </location>
</feature>
<proteinExistence type="predicted"/>
<evidence type="ECO:0000256" key="1">
    <source>
        <dbReference type="SAM" id="Phobius"/>
    </source>
</evidence>